<name>A0A8S1B9G4_ARCPL</name>
<evidence type="ECO:0000313" key="5">
    <source>
        <dbReference type="Proteomes" id="UP000494256"/>
    </source>
</evidence>
<dbReference type="AlphaFoldDB" id="A0A8S1B9G4"/>
<comment type="caution">
    <text evidence="3">The sequence shown here is derived from an EMBL/GenBank/DDBJ whole genome shotgun (WGS) entry which is preliminary data.</text>
</comment>
<feature type="region of interest" description="Disordered" evidence="1">
    <location>
        <begin position="33"/>
        <end position="77"/>
    </location>
</feature>
<evidence type="ECO:0000256" key="1">
    <source>
        <dbReference type="SAM" id="MobiDB-lite"/>
    </source>
</evidence>
<reference evidence="4 5" key="1">
    <citation type="submission" date="2020-04" db="EMBL/GenBank/DDBJ databases">
        <authorList>
            <person name="Wallbank WR R."/>
            <person name="Pardo Diaz C."/>
            <person name="Kozak K."/>
            <person name="Martin S."/>
            <person name="Jiggins C."/>
            <person name="Moest M."/>
            <person name="Warren A I."/>
            <person name="Byers J.R.P. K."/>
            <person name="Montejo-Kovacevich G."/>
            <person name="Yen C E."/>
        </authorList>
    </citation>
    <scope>NUCLEOTIDE SEQUENCE [LARGE SCALE GENOMIC DNA]</scope>
</reference>
<sequence length="77" mass="8056">MSSALDTSPVRFGGGSDLKVQAIVDHHHADVKTTSKVRFAEPGATEPEGPTANDAPSPPLADSDEKDNQDKVNTVSL</sequence>
<evidence type="ECO:0000313" key="3">
    <source>
        <dbReference type="EMBL" id="CAB3255507.1"/>
    </source>
</evidence>
<proteinExistence type="predicted"/>
<gene>
    <name evidence="3" type="ORF">APLA_LOCUS14974</name>
    <name evidence="2" type="ORF">APLA_LOCUS7586</name>
</gene>
<dbReference type="Proteomes" id="UP000494106">
    <property type="component" value="Unassembled WGS sequence"/>
</dbReference>
<dbReference type="EMBL" id="CADEBD010000303">
    <property type="protein sequence ID" value="CAB3236945.1"/>
    <property type="molecule type" value="Genomic_DNA"/>
</dbReference>
<evidence type="ECO:0000313" key="4">
    <source>
        <dbReference type="Proteomes" id="UP000494106"/>
    </source>
</evidence>
<dbReference type="EMBL" id="CADEBC010000575">
    <property type="protein sequence ID" value="CAB3255507.1"/>
    <property type="molecule type" value="Genomic_DNA"/>
</dbReference>
<protein>
    <submittedName>
        <fullName evidence="3">Uncharacterized protein</fullName>
    </submittedName>
</protein>
<dbReference type="Proteomes" id="UP000494256">
    <property type="component" value="Unassembled WGS sequence"/>
</dbReference>
<accession>A0A8S1B9G4</accession>
<keyword evidence="4" id="KW-1185">Reference proteome</keyword>
<organism evidence="3 4">
    <name type="scientific">Arctia plantaginis</name>
    <name type="common">Wood tiger moth</name>
    <name type="synonym">Phalaena plantaginis</name>
    <dbReference type="NCBI Taxonomy" id="874455"/>
    <lineage>
        <taxon>Eukaryota</taxon>
        <taxon>Metazoa</taxon>
        <taxon>Ecdysozoa</taxon>
        <taxon>Arthropoda</taxon>
        <taxon>Hexapoda</taxon>
        <taxon>Insecta</taxon>
        <taxon>Pterygota</taxon>
        <taxon>Neoptera</taxon>
        <taxon>Endopterygota</taxon>
        <taxon>Lepidoptera</taxon>
        <taxon>Glossata</taxon>
        <taxon>Ditrysia</taxon>
        <taxon>Noctuoidea</taxon>
        <taxon>Erebidae</taxon>
        <taxon>Arctiinae</taxon>
        <taxon>Arctia</taxon>
    </lineage>
</organism>
<evidence type="ECO:0000313" key="2">
    <source>
        <dbReference type="EMBL" id="CAB3236945.1"/>
    </source>
</evidence>